<reference evidence="1 2" key="1">
    <citation type="submission" date="2019-12" db="EMBL/GenBank/DDBJ databases">
        <authorList>
            <person name="Alioto T."/>
            <person name="Alioto T."/>
            <person name="Gomez Garrido J."/>
        </authorList>
    </citation>
    <scope>NUCLEOTIDE SEQUENCE [LARGE SCALE GENOMIC DNA]</scope>
</reference>
<dbReference type="EMBL" id="CACTIH010009165">
    <property type="protein sequence ID" value="CAA3026567.1"/>
    <property type="molecule type" value="Genomic_DNA"/>
</dbReference>
<evidence type="ECO:0000313" key="1">
    <source>
        <dbReference type="EMBL" id="CAA3026567.1"/>
    </source>
</evidence>
<gene>
    <name evidence="1" type="ORF">OLEA9_A006385</name>
</gene>
<comment type="caution">
    <text evidence="1">The sequence shown here is derived from an EMBL/GenBank/DDBJ whole genome shotgun (WGS) entry which is preliminary data.</text>
</comment>
<proteinExistence type="predicted"/>
<evidence type="ECO:0000313" key="2">
    <source>
        <dbReference type="Proteomes" id="UP000594638"/>
    </source>
</evidence>
<sequence>LAVAVVLENSQINRVTRSSVNQSLLASPLWLQLQHDGSSPKEFIPRGLDVMRSDRKWVRS</sequence>
<organism evidence="1 2">
    <name type="scientific">Olea europaea subsp. europaea</name>
    <dbReference type="NCBI Taxonomy" id="158383"/>
    <lineage>
        <taxon>Eukaryota</taxon>
        <taxon>Viridiplantae</taxon>
        <taxon>Streptophyta</taxon>
        <taxon>Embryophyta</taxon>
        <taxon>Tracheophyta</taxon>
        <taxon>Spermatophyta</taxon>
        <taxon>Magnoliopsida</taxon>
        <taxon>eudicotyledons</taxon>
        <taxon>Gunneridae</taxon>
        <taxon>Pentapetalae</taxon>
        <taxon>asterids</taxon>
        <taxon>lamiids</taxon>
        <taxon>Lamiales</taxon>
        <taxon>Oleaceae</taxon>
        <taxon>Oleeae</taxon>
        <taxon>Olea</taxon>
    </lineage>
</organism>
<keyword evidence="2" id="KW-1185">Reference proteome</keyword>
<dbReference type="Proteomes" id="UP000594638">
    <property type="component" value="Unassembled WGS sequence"/>
</dbReference>
<dbReference type="AlphaFoldDB" id="A0A8S0V5K0"/>
<feature type="non-terminal residue" evidence="1">
    <location>
        <position position="1"/>
    </location>
</feature>
<protein>
    <submittedName>
        <fullName evidence="1">Uncharacterized protein</fullName>
    </submittedName>
</protein>
<name>A0A8S0V5K0_OLEEU</name>
<accession>A0A8S0V5K0</accession>